<dbReference type="RefSeq" id="WP_379808782.1">
    <property type="nucleotide sequence ID" value="NZ_JBHUOL010000022.1"/>
</dbReference>
<gene>
    <name evidence="1" type="ORF">ACFSX9_14055</name>
</gene>
<accession>A0ABW5ZCN0</accession>
<dbReference type="PROSITE" id="PS51257">
    <property type="entry name" value="PROKAR_LIPOPROTEIN"/>
    <property type="match status" value="1"/>
</dbReference>
<protein>
    <recommendedName>
        <fullName evidence="3">Lipoprotein</fullName>
    </recommendedName>
</protein>
<keyword evidence="2" id="KW-1185">Reference proteome</keyword>
<sequence length="247" mass="29093">MKKRIQLPKRKIMTNNDFLKLVFTFVLFTSLTACSQTVIIIKDSVAYKSEKFIVEEVKFPLKNRQSIAIQNQIHNANEIFNKPIYESSEQRLRAKKDTLQYLIKNDELIHYNYGFEHYTVLYQNNKFLNLSIQLQSYGSPFESVNYLAFDRTNGKKIDEKYFLNTEKVKKLIKEKLKSQGQSIIVSDKSLSSFVINVDSEDKISGITFIIYDEENYRNSGYERFEANFKWEEIEPHISSIFKSILLN</sequence>
<evidence type="ECO:0000313" key="1">
    <source>
        <dbReference type="EMBL" id="MFD2909858.1"/>
    </source>
</evidence>
<comment type="caution">
    <text evidence="1">The sequence shown here is derived from an EMBL/GenBank/DDBJ whole genome shotgun (WGS) entry which is preliminary data.</text>
</comment>
<evidence type="ECO:0000313" key="2">
    <source>
        <dbReference type="Proteomes" id="UP001597549"/>
    </source>
</evidence>
<proteinExistence type="predicted"/>
<name>A0ABW5ZCN0_9FLAO</name>
<evidence type="ECO:0008006" key="3">
    <source>
        <dbReference type="Google" id="ProtNLM"/>
    </source>
</evidence>
<dbReference type="EMBL" id="JBHUOL010000022">
    <property type="protein sequence ID" value="MFD2909858.1"/>
    <property type="molecule type" value="Genomic_DNA"/>
</dbReference>
<organism evidence="1 2">
    <name type="scientific">Flavobacterium ardleyense</name>
    <dbReference type="NCBI Taxonomy" id="2038737"/>
    <lineage>
        <taxon>Bacteria</taxon>
        <taxon>Pseudomonadati</taxon>
        <taxon>Bacteroidota</taxon>
        <taxon>Flavobacteriia</taxon>
        <taxon>Flavobacteriales</taxon>
        <taxon>Flavobacteriaceae</taxon>
        <taxon>Flavobacterium</taxon>
    </lineage>
</organism>
<reference evidence="2" key="1">
    <citation type="journal article" date="2019" name="Int. J. Syst. Evol. Microbiol.">
        <title>The Global Catalogue of Microorganisms (GCM) 10K type strain sequencing project: providing services to taxonomists for standard genome sequencing and annotation.</title>
        <authorList>
            <consortium name="The Broad Institute Genomics Platform"/>
            <consortium name="The Broad Institute Genome Sequencing Center for Infectious Disease"/>
            <person name="Wu L."/>
            <person name="Ma J."/>
        </authorList>
    </citation>
    <scope>NUCLEOTIDE SEQUENCE [LARGE SCALE GENOMIC DNA]</scope>
    <source>
        <strain evidence="2">KCTC 52644</strain>
    </source>
</reference>
<dbReference type="Proteomes" id="UP001597549">
    <property type="component" value="Unassembled WGS sequence"/>
</dbReference>